<sequence>MVAAGLAMGVGGIAVLGSDDKPSYRPHAPSVSAFSFSTSMPEAQPRPPEVVPALAAEPADASGAVTAFLQPLTDGRPDLAYPLLDDPSRRRFPTLASWAQAQVDRTQLVTFEVGASQPSRERSGAVEVEVSATHRPSLDSIRGLVPARSTSTWLARREGDAWRVAAEPMSFRPVLPAEEGARIVVQTWVSLLAACDAPTAAQLQVSPNLYGPSSLVSTPCEKRGTWTTGEPVGLDRAPDPRTFLAAFGPGVGAWARLVPVRGPESKFLAAVAPMGDGWQVMGVAVEVQ</sequence>
<dbReference type="EMBL" id="CADCTB010000066">
    <property type="protein sequence ID" value="CAA9227596.1"/>
    <property type="molecule type" value="Genomic_DNA"/>
</dbReference>
<name>A0A6J4HKN2_9ACTN</name>
<accession>A0A6J4HKN2</accession>
<organism evidence="1">
    <name type="scientific">uncultured Acidimicrobiales bacterium</name>
    <dbReference type="NCBI Taxonomy" id="310071"/>
    <lineage>
        <taxon>Bacteria</taxon>
        <taxon>Bacillati</taxon>
        <taxon>Actinomycetota</taxon>
        <taxon>Acidimicrobiia</taxon>
        <taxon>Acidimicrobiales</taxon>
        <taxon>environmental samples</taxon>
    </lineage>
</organism>
<dbReference type="AlphaFoldDB" id="A0A6J4HKN2"/>
<protein>
    <submittedName>
        <fullName evidence="1">Uncharacterized protein</fullName>
    </submittedName>
</protein>
<proteinExistence type="predicted"/>
<reference evidence="1" key="1">
    <citation type="submission" date="2020-02" db="EMBL/GenBank/DDBJ databases">
        <authorList>
            <person name="Meier V. D."/>
        </authorList>
    </citation>
    <scope>NUCLEOTIDE SEQUENCE</scope>
    <source>
        <strain evidence="1">AVDCRST_MAG10</strain>
    </source>
</reference>
<gene>
    <name evidence="1" type="ORF">AVDCRST_MAG10-995</name>
</gene>
<evidence type="ECO:0000313" key="1">
    <source>
        <dbReference type="EMBL" id="CAA9227596.1"/>
    </source>
</evidence>